<evidence type="ECO:0000313" key="3">
    <source>
        <dbReference type="Proteomes" id="UP001153954"/>
    </source>
</evidence>
<comment type="caution">
    <text evidence="2">The sequence shown here is derived from an EMBL/GenBank/DDBJ whole genome shotgun (WGS) entry which is preliminary data.</text>
</comment>
<evidence type="ECO:0000256" key="1">
    <source>
        <dbReference type="SAM" id="MobiDB-lite"/>
    </source>
</evidence>
<reference evidence="2" key="1">
    <citation type="submission" date="2022-03" db="EMBL/GenBank/DDBJ databases">
        <authorList>
            <person name="Tunstrom K."/>
        </authorList>
    </citation>
    <scope>NUCLEOTIDE SEQUENCE</scope>
</reference>
<name>A0AAU9TSC1_EUPED</name>
<gene>
    <name evidence="2" type="ORF">EEDITHA_LOCUS5633</name>
</gene>
<dbReference type="EMBL" id="CAKOGL010000008">
    <property type="protein sequence ID" value="CAH2089594.1"/>
    <property type="molecule type" value="Genomic_DNA"/>
</dbReference>
<organism evidence="2 3">
    <name type="scientific">Euphydryas editha</name>
    <name type="common">Edith's checkerspot</name>
    <dbReference type="NCBI Taxonomy" id="104508"/>
    <lineage>
        <taxon>Eukaryota</taxon>
        <taxon>Metazoa</taxon>
        <taxon>Ecdysozoa</taxon>
        <taxon>Arthropoda</taxon>
        <taxon>Hexapoda</taxon>
        <taxon>Insecta</taxon>
        <taxon>Pterygota</taxon>
        <taxon>Neoptera</taxon>
        <taxon>Endopterygota</taxon>
        <taxon>Lepidoptera</taxon>
        <taxon>Glossata</taxon>
        <taxon>Ditrysia</taxon>
        <taxon>Papilionoidea</taxon>
        <taxon>Nymphalidae</taxon>
        <taxon>Nymphalinae</taxon>
        <taxon>Euphydryas</taxon>
    </lineage>
</organism>
<accession>A0AAU9TSC1</accession>
<dbReference type="AlphaFoldDB" id="A0AAU9TSC1"/>
<feature type="region of interest" description="Disordered" evidence="1">
    <location>
        <begin position="78"/>
        <end position="103"/>
    </location>
</feature>
<proteinExistence type="predicted"/>
<protein>
    <submittedName>
        <fullName evidence="2">Uncharacterized protein</fullName>
    </submittedName>
</protein>
<keyword evidence="3" id="KW-1185">Reference proteome</keyword>
<feature type="compositionally biased region" description="Basic and acidic residues" evidence="1">
    <location>
        <begin position="15"/>
        <end position="24"/>
    </location>
</feature>
<evidence type="ECO:0000313" key="2">
    <source>
        <dbReference type="EMBL" id="CAH2089594.1"/>
    </source>
</evidence>
<feature type="region of interest" description="Disordered" evidence="1">
    <location>
        <begin position="15"/>
        <end position="36"/>
    </location>
</feature>
<sequence length="144" mass="15726">MLLCVIQSLACSRSRREDQDKGSSEEDNSANAVSGPGSITDNFSTISKEFGPKVWVTVIQVIMFLYLLQPLFAASLNSEKEDSGGDVTDVSDSKAEGQDSSESTSKIIGYKYVSSIYKCFAKGSCELNKPSLQKEDVFNKKSKE</sequence>
<dbReference type="Proteomes" id="UP001153954">
    <property type="component" value="Unassembled WGS sequence"/>
</dbReference>